<name>A0A0C9XGH1_9AGAR</name>
<dbReference type="OrthoDB" id="10468226at2759"/>
<feature type="compositionally biased region" description="Basic and acidic residues" evidence="1">
    <location>
        <begin position="27"/>
        <end position="41"/>
    </location>
</feature>
<accession>A0A0C9XGH1</accession>
<evidence type="ECO:0000313" key="3">
    <source>
        <dbReference type="Proteomes" id="UP000054477"/>
    </source>
</evidence>
<organism evidence="2 3">
    <name type="scientific">Laccaria amethystina LaAM-08-1</name>
    <dbReference type="NCBI Taxonomy" id="1095629"/>
    <lineage>
        <taxon>Eukaryota</taxon>
        <taxon>Fungi</taxon>
        <taxon>Dikarya</taxon>
        <taxon>Basidiomycota</taxon>
        <taxon>Agaricomycotina</taxon>
        <taxon>Agaricomycetes</taxon>
        <taxon>Agaricomycetidae</taxon>
        <taxon>Agaricales</taxon>
        <taxon>Agaricineae</taxon>
        <taxon>Hydnangiaceae</taxon>
        <taxon>Laccaria</taxon>
    </lineage>
</organism>
<evidence type="ECO:0000313" key="2">
    <source>
        <dbReference type="EMBL" id="KIJ96781.1"/>
    </source>
</evidence>
<gene>
    <name evidence="2" type="ORF">K443DRAFT_124338</name>
</gene>
<reference evidence="2 3" key="1">
    <citation type="submission" date="2014-04" db="EMBL/GenBank/DDBJ databases">
        <authorList>
            <consortium name="DOE Joint Genome Institute"/>
            <person name="Kuo A."/>
            <person name="Kohler A."/>
            <person name="Nagy L.G."/>
            <person name="Floudas D."/>
            <person name="Copeland A."/>
            <person name="Barry K.W."/>
            <person name="Cichocki N."/>
            <person name="Veneault-Fourrey C."/>
            <person name="LaButti K."/>
            <person name="Lindquist E.A."/>
            <person name="Lipzen A."/>
            <person name="Lundell T."/>
            <person name="Morin E."/>
            <person name="Murat C."/>
            <person name="Sun H."/>
            <person name="Tunlid A."/>
            <person name="Henrissat B."/>
            <person name="Grigoriev I.V."/>
            <person name="Hibbett D.S."/>
            <person name="Martin F."/>
            <person name="Nordberg H.P."/>
            <person name="Cantor M.N."/>
            <person name="Hua S.X."/>
        </authorList>
    </citation>
    <scope>NUCLEOTIDE SEQUENCE [LARGE SCALE GENOMIC DNA]</scope>
    <source>
        <strain evidence="2 3">LaAM-08-1</strain>
    </source>
</reference>
<feature type="region of interest" description="Disordered" evidence="1">
    <location>
        <begin position="27"/>
        <end position="66"/>
    </location>
</feature>
<dbReference type="EMBL" id="KN838711">
    <property type="protein sequence ID" value="KIJ96781.1"/>
    <property type="molecule type" value="Genomic_DNA"/>
</dbReference>
<protein>
    <submittedName>
        <fullName evidence="2">Uncharacterized protein</fullName>
    </submittedName>
</protein>
<dbReference type="Proteomes" id="UP000054477">
    <property type="component" value="Unassembled WGS sequence"/>
</dbReference>
<sequence length="115" mass="12987">MGKAAHPNRKDHCVVYYYRNQEALQKKARERAQRLREHRQQNETPEEADARKARHRAAAAKYRGTHQAQINFRAWQRAPKNAEKLRVSAKELAPILAAIDGTTGGLESGNSADGE</sequence>
<dbReference type="AlphaFoldDB" id="A0A0C9XGH1"/>
<reference evidence="3" key="2">
    <citation type="submission" date="2015-01" db="EMBL/GenBank/DDBJ databases">
        <title>Evolutionary Origins and Diversification of the Mycorrhizal Mutualists.</title>
        <authorList>
            <consortium name="DOE Joint Genome Institute"/>
            <consortium name="Mycorrhizal Genomics Consortium"/>
            <person name="Kohler A."/>
            <person name="Kuo A."/>
            <person name="Nagy L.G."/>
            <person name="Floudas D."/>
            <person name="Copeland A."/>
            <person name="Barry K.W."/>
            <person name="Cichocki N."/>
            <person name="Veneault-Fourrey C."/>
            <person name="LaButti K."/>
            <person name="Lindquist E.A."/>
            <person name="Lipzen A."/>
            <person name="Lundell T."/>
            <person name="Morin E."/>
            <person name="Murat C."/>
            <person name="Riley R."/>
            <person name="Ohm R."/>
            <person name="Sun H."/>
            <person name="Tunlid A."/>
            <person name="Henrissat B."/>
            <person name="Grigoriev I.V."/>
            <person name="Hibbett D.S."/>
            <person name="Martin F."/>
        </authorList>
    </citation>
    <scope>NUCLEOTIDE SEQUENCE [LARGE SCALE GENOMIC DNA]</scope>
    <source>
        <strain evidence="3">LaAM-08-1</strain>
    </source>
</reference>
<dbReference type="HOGENOM" id="CLU_2109408_0_0_1"/>
<evidence type="ECO:0000256" key="1">
    <source>
        <dbReference type="SAM" id="MobiDB-lite"/>
    </source>
</evidence>
<keyword evidence="3" id="KW-1185">Reference proteome</keyword>
<proteinExistence type="predicted"/>